<dbReference type="GO" id="GO:0008270">
    <property type="term" value="F:zinc ion binding"/>
    <property type="evidence" value="ECO:0007669"/>
    <property type="project" value="InterPro"/>
</dbReference>
<dbReference type="Pfam" id="PF20430">
    <property type="entry name" value="Eplus_motif"/>
    <property type="match status" value="1"/>
</dbReference>
<name>A0A8J5EZY1_ZINOF</name>
<feature type="repeat" description="PPR" evidence="3">
    <location>
        <begin position="275"/>
        <end position="309"/>
    </location>
</feature>
<dbReference type="EMBL" id="JACMSC010000018">
    <property type="protein sequence ID" value="KAG6476211.1"/>
    <property type="molecule type" value="Genomic_DNA"/>
</dbReference>
<organism evidence="5 6">
    <name type="scientific">Zingiber officinale</name>
    <name type="common">Ginger</name>
    <name type="synonym">Amomum zingiber</name>
    <dbReference type="NCBI Taxonomy" id="94328"/>
    <lineage>
        <taxon>Eukaryota</taxon>
        <taxon>Viridiplantae</taxon>
        <taxon>Streptophyta</taxon>
        <taxon>Embryophyta</taxon>
        <taxon>Tracheophyta</taxon>
        <taxon>Spermatophyta</taxon>
        <taxon>Magnoliopsida</taxon>
        <taxon>Liliopsida</taxon>
        <taxon>Zingiberales</taxon>
        <taxon>Zingiberaceae</taxon>
        <taxon>Zingiber</taxon>
    </lineage>
</organism>
<protein>
    <recommendedName>
        <fullName evidence="4">DYW domain-containing protein</fullName>
    </recommendedName>
</protein>
<reference evidence="5 6" key="1">
    <citation type="submission" date="2020-08" db="EMBL/GenBank/DDBJ databases">
        <title>Plant Genome Project.</title>
        <authorList>
            <person name="Zhang R.-G."/>
        </authorList>
    </citation>
    <scope>NUCLEOTIDE SEQUENCE [LARGE SCALE GENOMIC DNA]</scope>
    <source>
        <tissue evidence="5">Rhizome</tissue>
    </source>
</reference>
<dbReference type="GO" id="GO:0003723">
    <property type="term" value="F:RNA binding"/>
    <property type="evidence" value="ECO:0007669"/>
    <property type="project" value="InterPro"/>
</dbReference>
<dbReference type="InterPro" id="IPR046848">
    <property type="entry name" value="E_motif"/>
</dbReference>
<dbReference type="NCBIfam" id="TIGR00756">
    <property type="entry name" value="PPR"/>
    <property type="match status" value="3"/>
</dbReference>
<dbReference type="Gene3D" id="1.25.40.10">
    <property type="entry name" value="Tetratricopeptide repeat domain"/>
    <property type="match status" value="3"/>
</dbReference>
<dbReference type="FunFam" id="1.25.40.10:FF:000201">
    <property type="entry name" value="Pentatricopeptide repeat-containing protein mitochondrial"/>
    <property type="match status" value="1"/>
</dbReference>
<dbReference type="InterPro" id="IPR032867">
    <property type="entry name" value="DYW_dom"/>
</dbReference>
<dbReference type="InterPro" id="IPR011990">
    <property type="entry name" value="TPR-like_helical_dom_sf"/>
</dbReference>
<feature type="repeat" description="PPR" evidence="3">
    <location>
        <begin position="178"/>
        <end position="212"/>
    </location>
</feature>
<comment type="caution">
    <text evidence="5">The sequence shown here is derived from an EMBL/GenBank/DDBJ whole genome shotgun (WGS) entry which is preliminary data.</text>
</comment>
<dbReference type="InterPro" id="IPR002885">
    <property type="entry name" value="PPR_rpt"/>
</dbReference>
<dbReference type="Pfam" id="PF13041">
    <property type="entry name" value="PPR_2"/>
    <property type="match status" value="3"/>
</dbReference>
<proteinExistence type="inferred from homology"/>
<dbReference type="Proteomes" id="UP000734854">
    <property type="component" value="Unassembled WGS sequence"/>
</dbReference>
<gene>
    <name evidence="5" type="ORF">ZIOFF_065449</name>
</gene>
<comment type="similarity">
    <text evidence="1">Belongs to the PPR family. PCMP-H subfamily.</text>
</comment>
<sequence>MLEDARTKGNPRSLPAEINAIREEGAIQIGVPIDSIQIKNKFSFQTFRGNIVIKAYLTCEILSLKRINMDLTSDKIVCSHNFLRSIYQNIKLHKELYCLIRQSPQHMKMLRQKVANSILKLDATLGDGRIAASGKSCNRKKGSHIKRAIKIPNMIINKKTQVVLDALRNFLECNACRALVSWTAMINGFLKNGHVDRAALLFSQMRREYIEPNEFTYSILLAASPQIFPIQIHAQVIKTRYQEVPSVGTALLAAYTKLGNPSDAFFAFKAIKDKDIVAWSAMLASYAQAGDSEGAAKLFIEMARNGIRPNEFTLSSAVDSCASSTASADQGKQFHALSMKLRYDGTLCVSSALVTMYARRGNIENAQGVFERQKARDQVSWNAMLMGYAQHGYGQKALKLFKEMEESGIELDRISFIGVITACTHTGLVEEGKMYFKSMVENYHLSPTVEHYACVVDLLSRSGKLKEAMTLINEMPFPATATVWRTLLGACRLHRNIELGEFAAEKLISLEPSHSAAYVLLSNIYAAAGKWEERSNIRRLMDSRKVKKEAGYSWIQVKNKVHSFLASDMSHPLSYQIYAKLQEITIRLKEKGYQPNTDFVLHDMEEEHKETMLAQHSERLAIAFGLIATPHETPLQIVKNLRVCGDCHNVIKLISEIEGREIVVRDSSRFHHFNQGSCSCSDYW</sequence>
<dbReference type="InterPro" id="IPR046960">
    <property type="entry name" value="PPR_At4g14850-like_plant"/>
</dbReference>
<dbReference type="SUPFAM" id="SSF48452">
    <property type="entry name" value="TPR-like"/>
    <property type="match status" value="1"/>
</dbReference>
<evidence type="ECO:0000313" key="6">
    <source>
        <dbReference type="Proteomes" id="UP000734854"/>
    </source>
</evidence>
<accession>A0A8J5EZY1</accession>
<evidence type="ECO:0000256" key="1">
    <source>
        <dbReference type="ARBA" id="ARBA00006643"/>
    </source>
</evidence>
<dbReference type="PANTHER" id="PTHR47926:SF538">
    <property type="entry name" value="WHIM2 DOMAIN-CONTAINING PROTEIN"/>
    <property type="match status" value="1"/>
</dbReference>
<keyword evidence="6" id="KW-1185">Reference proteome</keyword>
<dbReference type="AlphaFoldDB" id="A0A8J5EZY1"/>
<feature type="repeat" description="PPR" evidence="3">
    <location>
        <begin position="377"/>
        <end position="411"/>
    </location>
</feature>
<evidence type="ECO:0000313" key="5">
    <source>
        <dbReference type="EMBL" id="KAG6476211.1"/>
    </source>
</evidence>
<dbReference type="Pfam" id="PF14432">
    <property type="entry name" value="DYW_deaminase"/>
    <property type="match status" value="1"/>
</dbReference>
<dbReference type="PANTHER" id="PTHR47926">
    <property type="entry name" value="PENTATRICOPEPTIDE REPEAT-CONTAINING PROTEIN"/>
    <property type="match status" value="1"/>
</dbReference>
<dbReference type="Pfam" id="PF01535">
    <property type="entry name" value="PPR"/>
    <property type="match status" value="1"/>
</dbReference>
<keyword evidence="2" id="KW-0677">Repeat</keyword>
<dbReference type="Pfam" id="PF20431">
    <property type="entry name" value="E_motif"/>
    <property type="match status" value="1"/>
</dbReference>
<evidence type="ECO:0000256" key="3">
    <source>
        <dbReference type="PROSITE-ProRule" id="PRU00708"/>
    </source>
</evidence>
<evidence type="ECO:0000259" key="4">
    <source>
        <dbReference type="Pfam" id="PF14432"/>
    </source>
</evidence>
<dbReference type="InterPro" id="IPR046849">
    <property type="entry name" value="E2_motif"/>
</dbReference>
<dbReference type="GO" id="GO:0009451">
    <property type="term" value="P:RNA modification"/>
    <property type="evidence" value="ECO:0007669"/>
    <property type="project" value="InterPro"/>
</dbReference>
<feature type="domain" description="DYW" evidence="4">
    <location>
        <begin position="592"/>
        <end position="684"/>
    </location>
</feature>
<dbReference type="FunFam" id="1.25.40.10:FF:000031">
    <property type="entry name" value="Pentatricopeptide repeat-containing protein mitochondrial"/>
    <property type="match status" value="1"/>
</dbReference>
<dbReference type="FunFam" id="1.25.40.10:FF:000366">
    <property type="entry name" value="Pentatricopeptide (PPR) repeat-containing protein"/>
    <property type="match status" value="1"/>
</dbReference>
<evidence type="ECO:0000256" key="2">
    <source>
        <dbReference type="ARBA" id="ARBA00022737"/>
    </source>
</evidence>
<dbReference type="PROSITE" id="PS51375">
    <property type="entry name" value="PPR"/>
    <property type="match status" value="3"/>
</dbReference>